<evidence type="ECO:0000256" key="5">
    <source>
        <dbReference type="ARBA" id="ARBA00023136"/>
    </source>
</evidence>
<comment type="similarity">
    <text evidence="2">Belongs to the TMEM234 family.</text>
</comment>
<evidence type="ECO:0000256" key="3">
    <source>
        <dbReference type="ARBA" id="ARBA00022692"/>
    </source>
</evidence>
<sequence length="129" mass="14420">MYFSELLSVLFVSALWGITNPFIRAASKTISCSELESQHCTTRLVKKVWRVVLGWRFWLPLALNLCGSVFFVVLLANQPITFVVPMVNSLTFLFTALFGRTMGEDVPSRKLLFGSSLILMGIAISCMAH</sequence>
<feature type="transmembrane region" description="Helical" evidence="6">
    <location>
        <begin position="57"/>
        <end position="75"/>
    </location>
</feature>
<evidence type="ECO:0000256" key="6">
    <source>
        <dbReference type="SAM" id="Phobius"/>
    </source>
</evidence>
<dbReference type="AlphaFoldDB" id="A0A0B2VXA1"/>
<keyword evidence="4 6" id="KW-1133">Transmembrane helix</keyword>
<name>A0A0B2VXA1_TOXCA</name>
<evidence type="ECO:0000256" key="2">
    <source>
        <dbReference type="ARBA" id="ARBA00005977"/>
    </source>
</evidence>
<dbReference type="GO" id="GO:0016020">
    <property type="term" value="C:membrane"/>
    <property type="evidence" value="ECO:0007669"/>
    <property type="project" value="UniProtKB-SubCell"/>
</dbReference>
<evidence type="ECO:0000256" key="4">
    <source>
        <dbReference type="ARBA" id="ARBA00022989"/>
    </source>
</evidence>
<organism evidence="7 8">
    <name type="scientific">Toxocara canis</name>
    <name type="common">Canine roundworm</name>
    <dbReference type="NCBI Taxonomy" id="6265"/>
    <lineage>
        <taxon>Eukaryota</taxon>
        <taxon>Metazoa</taxon>
        <taxon>Ecdysozoa</taxon>
        <taxon>Nematoda</taxon>
        <taxon>Chromadorea</taxon>
        <taxon>Rhabditida</taxon>
        <taxon>Spirurina</taxon>
        <taxon>Ascaridomorpha</taxon>
        <taxon>Ascaridoidea</taxon>
        <taxon>Toxocaridae</taxon>
        <taxon>Toxocara</taxon>
    </lineage>
</organism>
<comment type="caution">
    <text evidence="7">The sequence shown here is derived from an EMBL/GenBank/DDBJ whole genome shotgun (WGS) entry which is preliminary data.</text>
</comment>
<evidence type="ECO:0000256" key="1">
    <source>
        <dbReference type="ARBA" id="ARBA00004141"/>
    </source>
</evidence>
<reference evidence="7 8" key="1">
    <citation type="submission" date="2014-11" db="EMBL/GenBank/DDBJ databases">
        <title>Genetic blueprint of the zoonotic pathogen Toxocara canis.</title>
        <authorList>
            <person name="Zhu X.-Q."/>
            <person name="Korhonen P.K."/>
            <person name="Cai H."/>
            <person name="Young N.D."/>
            <person name="Nejsum P."/>
            <person name="von Samson-Himmelstjerna G."/>
            <person name="Boag P.R."/>
            <person name="Tan P."/>
            <person name="Li Q."/>
            <person name="Min J."/>
            <person name="Yang Y."/>
            <person name="Wang X."/>
            <person name="Fang X."/>
            <person name="Hall R.S."/>
            <person name="Hofmann A."/>
            <person name="Sternberg P.W."/>
            <person name="Jex A.R."/>
            <person name="Gasser R.B."/>
        </authorList>
    </citation>
    <scope>NUCLEOTIDE SEQUENCE [LARGE SCALE GENOMIC DNA]</scope>
    <source>
        <strain evidence="7">PN_DK_2014</strain>
    </source>
</reference>
<keyword evidence="8" id="KW-1185">Reference proteome</keyword>
<dbReference type="OMA" id="LGEWYAE"/>
<protein>
    <submittedName>
        <fullName evidence="7">Transmembrane protein-like protein</fullName>
    </submittedName>
</protein>
<dbReference type="InterPro" id="IPR037185">
    <property type="entry name" value="EmrE-like"/>
</dbReference>
<dbReference type="OrthoDB" id="43458at2759"/>
<evidence type="ECO:0000313" key="8">
    <source>
        <dbReference type="Proteomes" id="UP000031036"/>
    </source>
</evidence>
<feature type="transmembrane region" description="Helical" evidence="6">
    <location>
        <begin position="82"/>
        <end position="99"/>
    </location>
</feature>
<dbReference type="PANTHER" id="PTHR28668">
    <property type="entry name" value="TRANSMEMBRANE PROTEIN 234"/>
    <property type="match status" value="1"/>
</dbReference>
<keyword evidence="3 6" id="KW-0812">Transmembrane</keyword>
<dbReference type="SUPFAM" id="SSF103481">
    <property type="entry name" value="Multidrug resistance efflux transporter EmrE"/>
    <property type="match status" value="1"/>
</dbReference>
<gene>
    <name evidence="7" type="ORF">Tcan_16481</name>
</gene>
<dbReference type="PANTHER" id="PTHR28668:SF1">
    <property type="entry name" value="TRANSMEMBRANE PROTEIN 234"/>
    <property type="match status" value="1"/>
</dbReference>
<accession>A0A0B2VXA1</accession>
<comment type="subcellular location">
    <subcellularLocation>
        <location evidence="1">Membrane</location>
        <topology evidence="1">Multi-pass membrane protein</topology>
    </subcellularLocation>
</comment>
<proteinExistence type="inferred from homology"/>
<keyword evidence="5 6" id="KW-0472">Membrane</keyword>
<dbReference type="InterPro" id="IPR018908">
    <property type="entry name" value="TMEM234"/>
</dbReference>
<feature type="transmembrane region" description="Helical" evidence="6">
    <location>
        <begin position="111"/>
        <end position="128"/>
    </location>
</feature>
<dbReference type="Proteomes" id="UP000031036">
    <property type="component" value="Unassembled WGS sequence"/>
</dbReference>
<dbReference type="Gene3D" id="1.10.3730.20">
    <property type="match status" value="1"/>
</dbReference>
<dbReference type="Pfam" id="PF10639">
    <property type="entry name" value="TMEM234"/>
    <property type="match status" value="1"/>
</dbReference>
<dbReference type="EMBL" id="JPKZ01000637">
    <property type="protein sequence ID" value="KHN86248.1"/>
    <property type="molecule type" value="Genomic_DNA"/>
</dbReference>
<evidence type="ECO:0000313" key="7">
    <source>
        <dbReference type="EMBL" id="KHN86248.1"/>
    </source>
</evidence>